<name>A0ABY6BAV5_9GAMM</name>
<dbReference type="SMART" id="SM00829">
    <property type="entry name" value="PKS_ER"/>
    <property type="match status" value="1"/>
</dbReference>
<feature type="domain" description="Enoyl reductase (ER)" evidence="3">
    <location>
        <begin position="10"/>
        <end position="340"/>
    </location>
</feature>
<dbReference type="InterPro" id="IPR020843">
    <property type="entry name" value="ER"/>
</dbReference>
<dbReference type="SUPFAM" id="SSF50129">
    <property type="entry name" value="GroES-like"/>
    <property type="match status" value="1"/>
</dbReference>
<dbReference type="PANTHER" id="PTHR48106:SF13">
    <property type="entry name" value="QUINONE OXIDOREDUCTASE-RELATED"/>
    <property type="match status" value="1"/>
</dbReference>
<proteinExistence type="predicted"/>
<protein>
    <submittedName>
        <fullName evidence="4">Zinc-binding dehydrogenase</fullName>
    </submittedName>
</protein>
<dbReference type="PANTHER" id="PTHR48106">
    <property type="entry name" value="QUINONE OXIDOREDUCTASE PIG3-RELATED"/>
    <property type="match status" value="1"/>
</dbReference>
<keyword evidence="1" id="KW-0521">NADP</keyword>
<dbReference type="Gene3D" id="3.40.50.720">
    <property type="entry name" value="NAD(P)-binding Rossmann-like Domain"/>
    <property type="match status" value="1"/>
</dbReference>
<dbReference type="RefSeq" id="WP_261693650.1">
    <property type="nucleotide sequence ID" value="NZ_CP104694.1"/>
</dbReference>
<evidence type="ECO:0000313" key="4">
    <source>
        <dbReference type="EMBL" id="UXI66667.1"/>
    </source>
</evidence>
<evidence type="ECO:0000259" key="3">
    <source>
        <dbReference type="SMART" id="SM00829"/>
    </source>
</evidence>
<evidence type="ECO:0000313" key="5">
    <source>
        <dbReference type="Proteomes" id="UP001064632"/>
    </source>
</evidence>
<dbReference type="InterPro" id="IPR013149">
    <property type="entry name" value="ADH-like_C"/>
</dbReference>
<evidence type="ECO:0000256" key="2">
    <source>
        <dbReference type="ARBA" id="ARBA00023002"/>
    </source>
</evidence>
<dbReference type="InterPro" id="IPR013154">
    <property type="entry name" value="ADH-like_N"/>
</dbReference>
<dbReference type="Pfam" id="PF08240">
    <property type="entry name" value="ADH_N"/>
    <property type="match status" value="1"/>
</dbReference>
<dbReference type="InterPro" id="IPR036291">
    <property type="entry name" value="NAD(P)-bd_dom_sf"/>
</dbReference>
<dbReference type="EMBL" id="CP104694">
    <property type="protein sequence ID" value="UXI66667.1"/>
    <property type="molecule type" value="Genomic_DNA"/>
</dbReference>
<organism evidence="4 5">
    <name type="scientific">Tahibacter amnicola</name>
    <dbReference type="NCBI Taxonomy" id="2976241"/>
    <lineage>
        <taxon>Bacteria</taxon>
        <taxon>Pseudomonadati</taxon>
        <taxon>Pseudomonadota</taxon>
        <taxon>Gammaproteobacteria</taxon>
        <taxon>Lysobacterales</taxon>
        <taxon>Rhodanobacteraceae</taxon>
        <taxon>Tahibacter</taxon>
    </lineage>
</organism>
<reference evidence="4" key="1">
    <citation type="submission" date="2022-09" db="EMBL/GenBank/DDBJ databases">
        <title>Tahibacter sp. nov., isolated from a fresh water.</title>
        <authorList>
            <person name="Baek J.H."/>
            <person name="Lee J.K."/>
            <person name="Kim J.M."/>
            <person name="Jeon C.O."/>
        </authorList>
    </citation>
    <scope>NUCLEOTIDE SEQUENCE</scope>
    <source>
        <strain evidence="4">W38</strain>
    </source>
</reference>
<evidence type="ECO:0000256" key="1">
    <source>
        <dbReference type="ARBA" id="ARBA00022857"/>
    </source>
</evidence>
<gene>
    <name evidence="4" type="ORF">N4264_18185</name>
</gene>
<dbReference type="SUPFAM" id="SSF51735">
    <property type="entry name" value="NAD(P)-binding Rossmann-fold domains"/>
    <property type="match status" value="1"/>
</dbReference>
<dbReference type="Gene3D" id="3.90.180.10">
    <property type="entry name" value="Medium-chain alcohol dehydrogenases, catalytic domain"/>
    <property type="match status" value="1"/>
</dbReference>
<keyword evidence="5" id="KW-1185">Reference proteome</keyword>
<accession>A0ABY6BAV5</accession>
<keyword evidence="2" id="KW-0560">Oxidoreductase</keyword>
<dbReference type="Proteomes" id="UP001064632">
    <property type="component" value="Chromosome"/>
</dbReference>
<dbReference type="InterPro" id="IPR011032">
    <property type="entry name" value="GroES-like_sf"/>
</dbReference>
<sequence length="351" mass="37595">MRCIVIDRPGGYDALKLVEKPDPVPGPGEVLIAVSAAGVNYADGIIRMGLYESAKRLHGYPITPGFEVAGTIAGVGPDVHDYALGDRVIALTLFGGYTDRLCVNTDRVFRLPTHMDFVHGAALPAVFLTAWFLVHELIHPRRGDTWLVHSAAGGVGSALAQLGNAAGCRVVGVVGNTHKRAAAIGAGCDAVIDKSMENLWQRARAFAPEGYQAVFDANGVSTLRASYGHLAPAGKLAIYGFASMLPRNGRINWLRLAWDWLRTPRFNPLKMTQDNRSVVAANLSFLTQQSERLRTGMEWLLARFENGELIAPPVSTFPLGAAASAQRAIESGSTVGKLVLVCETPRGDAQA</sequence>
<dbReference type="Pfam" id="PF00107">
    <property type="entry name" value="ADH_zinc_N"/>
    <property type="match status" value="1"/>
</dbReference>